<dbReference type="Pfam" id="PF00884">
    <property type="entry name" value="Sulfatase"/>
    <property type="match status" value="1"/>
</dbReference>
<organism evidence="4 5">
    <name type="scientific">Bosea vaviloviae</name>
    <dbReference type="NCBI Taxonomy" id="1526658"/>
    <lineage>
        <taxon>Bacteria</taxon>
        <taxon>Pseudomonadati</taxon>
        <taxon>Pseudomonadota</taxon>
        <taxon>Alphaproteobacteria</taxon>
        <taxon>Hyphomicrobiales</taxon>
        <taxon>Boseaceae</taxon>
        <taxon>Bosea</taxon>
    </lineage>
</organism>
<dbReference type="AlphaFoldDB" id="A0A0N1EXY2"/>
<name>A0A0N1EXY2_9HYPH</name>
<evidence type="ECO:0000256" key="2">
    <source>
        <dbReference type="ARBA" id="ARBA00022801"/>
    </source>
</evidence>
<dbReference type="PANTHER" id="PTHR45953:SF1">
    <property type="entry name" value="IDURONATE 2-SULFATASE"/>
    <property type="match status" value="1"/>
</dbReference>
<dbReference type="InterPro" id="IPR000917">
    <property type="entry name" value="Sulfatase_N"/>
</dbReference>
<sequence length="504" mass="58239">MRAVFVLFDSLNRLALGCYGGRAVPTPNFDRFAARALSFDNHYVGSLPCMPARRDLHTGRLNFMHRSWGPLEPFDNSMPELLKNAGVYTHLLTDHFHYFEDGGATYHSRYSTWDFVRGQEYDTWKALVRPPLERFRKQYSNHHYNGPNQANRLQHQINREFINEEKDFPVAKCFDRAFEFLDNNRGADNWMLHLECFDPHEPFYTSKRFREGLKTNYNGPIIDWPKYAPVTESEDEVAEIRANYAALVAMCDEYFGRLLDYFDAHNLWDDTCLILTTDHGYLLSEHNWWAKNVMPYYEEISHIPLIVHHPDLGARKGTRTNVVTQTPDLMPTILKLFGQDVPPEVQGTSVLDLVEEGDQERSVIFGMFGGAIGVTDGRHTYFLYPPDLDDENLREYTLMPMHLHSFFALNELKTAELHESMDFTKGLPVLSIRALNDARRPPGGDRSHFLSFKSALYDNVADPYQQNPLAAPDVAERLKDSISTILRQHAATPEFFEWMGLRNS</sequence>
<dbReference type="OrthoDB" id="9795675at2"/>
<dbReference type="Gene3D" id="3.40.720.10">
    <property type="entry name" value="Alkaline Phosphatase, subunit A"/>
    <property type="match status" value="1"/>
</dbReference>
<dbReference type="GO" id="GO:0046872">
    <property type="term" value="F:metal ion binding"/>
    <property type="evidence" value="ECO:0007669"/>
    <property type="project" value="UniProtKB-KW"/>
</dbReference>
<reference evidence="4 5" key="1">
    <citation type="submission" date="2015-07" db="EMBL/GenBank/DDBJ databases">
        <title>Whole genome sequencing of Bosea vaviloviae isolated from cave pool.</title>
        <authorList>
            <person name="Tan N.E.H."/>
            <person name="Lee Y.P."/>
            <person name="Gan H.M."/>
            <person name="Barton H."/>
            <person name="Savka M.A."/>
        </authorList>
    </citation>
    <scope>NUCLEOTIDE SEQUENCE [LARGE SCALE GENOMIC DNA]</scope>
    <source>
        <strain evidence="4 5">SD260</strain>
    </source>
</reference>
<protein>
    <submittedName>
        <fullName evidence="4">Sulfatase</fullName>
    </submittedName>
</protein>
<dbReference type="InterPro" id="IPR017850">
    <property type="entry name" value="Alkaline_phosphatase_core_sf"/>
</dbReference>
<proteinExistence type="predicted"/>
<dbReference type="CDD" id="cd16148">
    <property type="entry name" value="sulfatase_like"/>
    <property type="match status" value="1"/>
</dbReference>
<evidence type="ECO:0000313" key="4">
    <source>
        <dbReference type="EMBL" id="KPH74454.1"/>
    </source>
</evidence>
<dbReference type="PATRIC" id="fig|1526658.3.peg.3538"/>
<accession>A0A0N1EXY2</accession>
<dbReference type="EMBL" id="LGSZ01000085">
    <property type="protein sequence ID" value="KPH74454.1"/>
    <property type="molecule type" value="Genomic_DNA"/>
</dbReference>
<evidence type="ECO:0000259" key="3">
    <source>
        <dbReference type="Pfam" id="PF00884"/>
    </source>
</evidence>
<evidence type="ECO:0000256" key="1">
    <source>
        <dbReference type="ARBA" id="ARBA00022723"/>
    </source>
</evidence>
<dbReference type="GO" id="GO:0005737">
    <property type="term" value="C:cytoplasm"/>
    <property type="evidence" value="ECO:0007669"/>
    <property type="project" value="TreeGrafter"/>
</dbReference>
<evidence type="ECO:0000313" key="5">
    <source>
        <dbReference type="Proteomes" id="UP000037822"/>
    </source>
</evidence>
<keyword evidence="5" id="KW-1185">Reference proteome</keyword>
<keyword evidence="2" id="KW-0378">Hydrolase</keyword>
<dbReference type="GO" id="GO:0008484">
    <property type="term" value="F:sulfuric ester hydrolase activity"/>
    <property type="evidence" value="ECO:0007669"/>
    <property type="project" value="TreeGrafter"/>
</dbReference>
<comment type="caution">
    <text evidence="4">The sequence shown here is derived from an EMBL/GenBank/DDBJ whole genome shotgun (WGS) entry which is preliminary data.</text>
</comment>
<keyword evidence="1" id="KW-0479">Metal-binding</keyword>
<gene>
    <name evidence="4" type="ORF">AE618_25810</name>
</gene>
<dbReference type="PANTHER" id="PTHR45953">
    <property type="entry name" value="IDURONATE 2-SULFATASE"/>
    <property type="match status" value="1"/>
</dbReference>
<feature type="domain" description="Sulfatase N-terminal" evidence="3">
    <location>
        <begin position="4"/>
        <end position="338"/>
    </location>
</feature>
<dbReference type="Proteomes" id="UP000037822">
    <property type="component" value="Unassembled WGS sequence"/>
</dbReference>
<dbReference type="SUPFAM" id="SSF53649">
    <property type="entry name" value="Alkaline phosphatase-like"/>
    <property type="match status" value="1"/>
</dbReference>
<dbReference type="RefSeq" id="WP_054211914.1">
    <property type="nucleotide sequence ID" value="NZ_LGSZ01000085.1"/>
</dbReference>